<protein>
    <submittedName>
        <fullName evidence="5">Serine protease</fullName>
    </submittedName>
</protein>
<evidence type="ECO:0000256" key="1">
    <source>
        <dbReference type="ARBA" id="ARBA00022670"/>
    </source>
</evidence>
<keyword evidence="6" id="KW-1185">Reference proteome</keyword>
<reference evidence="5" key="1">
    <citation type="submission" date="2023-04" db="EMBL/GenBank/DDBJ databases">
        <title>Colletotrichum limetticola genome sequence.</title>
        <authorList>
            <person name="Baroncelli R."/>
        </authorList>
    </citation>
    <scope>NUCLEOTIDE SEQUENCE</scope>
    <source>
        <strain evidence="5">KLA-Anderson</strain>
    </source>
</reference>
<dbReference type="EMBL" id="JARUPT010000178">
    <property type="protein sequence ID" value="KAK0376122.1"/>
    <property type="molecule type" value="Genomic_DNA"/>
</dbReference>
<proteinExistence type="predicted"/>
<dbReference type="GO" id="GO:0008233">
    <property type="term" value="F:peptidase activity"/>
    <property type="evidence" value="ECO:0007669"/>
    <property type="project" value="UniProtKB-KW"/>
</dbReference>
<dbReference type="GO" id="GO:0006508">
    <property type="term" value="P:proteolysis"/>
    <property type="evidence" value="ECO:0007669"/>
    <property type="project" value="UniProtKB-KW"/>
</dbReference>
<feature type="signal peptide" evidence="4">
    <location>
        <begin position="1"/>
        <end position="20"/>
    </location>
</feature>
<sequence>MKGVCIFGIAIASLVAQGAAAPRSLGTSMSTPHISGLALYLEGLEGSVVDAPAAIGARIKELATKDIVADPGVGSPDLVAYNGNGRR</sequence>
<organism evidence="5 6">
    <name type="scientific">Colletotrichum limetticola</name>
    <dbReference type="NCBI Taxonomy" id="1209924"/>
    <lineage>
        <taxon>Eukaryota</taxon>
        <taxon>Fungi</taxon>
        <taxon>Dikarya</taxon>
        <taxon>Ascomycota</taxon>
        <taxon>Pezizomycotina</taxon>
        <taxon>Sordariomycetes</taxon>
        <taxon>Hypocreomycetidae</taxon>
        <taxon>Glomerellales</taxon>
        <taxon>Glomerellaceae</taxon>
        <taxon>Colletotrichum</taxon>
        <taxon>Colletotrichum acutatum species complex</taxon>
    </lineage>
</organism>
<dbReference type="Gene3D" id="3.40.50.200">
    <property type="entry name" value="Peptidase S8/S53 domain"/>
    <property type="match status" value="1"/>
</dbReference>
<feature type="chain" id="PRO_5045121273" evidence="4">
    <location>
        <begin position="21"/>
        <end position="87"/>
    </location>
</feature>
<dbReference type="SUPFAM" id="SSF52743">
    <property type="entry name" value="Subtilisin-like"/>
    <property type="match status" value="1"/>
</dbReference>
<comment type="caution">
    <text evidence="5">The sequence shown here is derived from an EMBL/GenBank/DDBJ whole genome shotgun (WGS) entry which is preliminary data.</text>
</comment>
<accession>A0ABQ9PX47</accession>
<evidence type="ECO:0000256" key="2">
    <source>
        <dbReference type="ARBA" id="ARBA00022801"/>
    </source>
</evidence>
<keyword evidence="4" id="KW-0732">Signal</keyword>
<keyword evidence="3" id="KW-0720">Serine protease</keyword>
<evidence type="ECO:0000256" key="4">
    <source>
        <dbReference type="SAM" id="SignalP"/>
    </source>
</evidence>
<gene>
    <name evidence="5" type="ORF">CLIM01_06542</name>
</gene>
<dbReference type="PROSITE" id="PS00138">
    <property type="entry name" value="SUBTILASE_SER"/>
    <property type="match status" value="1"/>
</dbReference>
<evidence type="ECO:0000313" key="5">
    <source>
        <dbReference type="EMBL" id="KAK0376122.1"/>
    </source>
</evidence>
<keyword evidence="1 5" id="KW-0645">Protease</keyword>
<evidence type="ECO:0000313" key="6">
    <source>
        <dbReference type="Proteomes" id="UP001169217"/>
    </source>
</evidence>
<dbReference type="Proteomes" id="UP001169217">
    <property type="component" value="Unassembled WGS sequence"/>
</dbReference>
<dbReference type="InterPro" id="IPR023828">
    <property type="entry name" value="Peptidase_S8_Ser-AS"/>
</dbReference>
<dbReference type="InterPro" id="IPR036852">
    <property type="entry name" value="Peptidase_S8/S53_dom_sf"/>
</dbReference>
<evidence type="ECO:0000256" key="3">
    <source>
        <dbReference type="ARBA" id="ARBA00022825"/>
    </source>
</evidence>
<keyword evidence="2" id="KW-0378">Hydrolase</keyword>
<name>A0ABQ9PX47_9PEZI</name>